<reference evidence="3" key="1">
    <citation type="journal article" date="2015" name="Genome Announc.">
        <title>Draft Genome Sequence of Tolypothrix boutellei Strain VB521301.</title>
        <authorList>
            <person name="Chandrababunaidu M.M."/>
            <person name="Singh D."/>
            <person name="Sen D."/>
            <person name="Bhan S."/>
            <person name="Das S."/>
            <person name="Gupta A."/>
            <person name="Adhikary S.P."/>
            <person name="Tripathy S."/>
        </authorList>
    </citation>
    <scope>NUCLEOTIDE SEQUENCE</scope>
    <source>
        <strain evidence="3">VB521301</strain>
    </source>
</reference>
<name>A0A0C1NM33_9CYAN</name>
<dbReference type="InterPro" id="IPR029058">
    <property type="entry name" value="AB_hydrolase_fold"/>
</dbReference>
<dbReference type="PANTHER" id="PTHR48104">
    <property type="entry name" value="METACASPASE-4"/>
    <property type="match status" value="1"/>
</dbReference>
<dbReference type="Gene3D" id="3.40.50.1820">
    <property type="entry name" value="alpha/beta hydrolase"/>
    <property type="match status" value="1"/>
</dbReference>
<dbReference type="GO" id="GO:0004197">
    <property type="term" value="F:cysteine-type endopeptidase activity"/>
    <property type="evidence" value="ECO:0007669"/>
    <property type="project" value="InterPro"/>
</dbReference>
<evidence type="ECO:0000259" key="2">
    <source>
        <dbReference type="Pfam" id="PF24096"/>
    </source>
</evidence>
<dbReference type="OrthoDB" id="8447555at2"/>
<dbReference type="InterPro" id="IPR055803">
    <property type="entry name" value="DUF7379"/>
</dbReference>
<comment type="caution">
    <text evidence="3">The sequence shown here is derived from an EMBL/GenBank/DDBJ whole genome shotgun (WGS) entry which is preliminary data.</text>
</comment>
<dbReference type="Pfam" id="PF00656">
    <property type="entry name" value="Peptidase_C14"/>
    <property type="match status" value="1"/>
</dbReference>
<proteinExistence type="predicted"/>
<dbReference type="AlphaFoldDB" id="A0A0C1NM33"/>
<dbReference type="GO" id="GO:0005737">
    <property type="term" value="C:cytoplasm"/>
    <property type="evidence" value="ECO:0007669"/>
    <property type="project" value="TreeGrafter"/>
</dbReference>
<dbReference type="Gene3D" id="3.40.50.1460">
    <property type="match status" value="1"/>
</dbReference>
<dbReference type="STRING" id="1479485.DA73_0200445"/>
<sequence length="1162" mass="130487">MVRNLYGLLVGINHYLDSNLDLQGCINDITEIEEYLNNRLERNQYQLHLQTLKNQQATRDAIIEGFRNHLGQANSNDVVLFYYSGHGYQEDAPQEFWRYDPDRRLEALLCYDSCLEGKWGLADKELAKLIAEVAADKNLHICIILDCCHSGSGTKDPLQTTKVRRATLNKGVRPLNTFIFDISELTHLSAPHNPQQHPTGWKIPKGRHILLAACRDIELAKENIKDNKNQGIFSYFLRDTLYKGNGKLTYQDLYRRTNAIIRNEVDKQSPQIEVAQPGDENQFFLDGAIGQRVPYFIVKYDTKYGSWMIDGGIIHGVQGLKNGETTLLAVFPDDIDNEDLYTRSNSVGEAEVTQVLPSQSKISIKGVENLTQDRIFKAVVISLPLPPLGVYFEGEEQGVNLALEALRIAGPSGQRPSLYVRQEQESNETQFRLLCRNGQYLITRSTDSQPLVAEIEGYTPENATKAIQRLEHISRWTTTKLLSSPAASRIQPNDVQIEILFEDRDLSESPLTTQMRLEYKHENNEWKPRRFRLKLINNSNKPLYCALLDISENYGVSLPFFDTSTVLLQPKGTAGNEVWAWNDEEAFLEFQVPNEFWVRGITEYLDIIKLIVSTTDFEPSLLKQNPLDLPRKDIGLRDPSQSTLDRLMNRLQSRDIVRSTVGNIDDWITKELAITTVRPLDVMPVSPQEQRERDLGAGVKLQPHPSLVAYARLTTIPQASRDLGNAIVPDILRQDPEVTRPLQFTSSRGTDPGLSVLELSEVQDHTVITPDQPLKLIVEVPLVENEHILPVSFDGELFLPLGFEQQSQGGKTEIILERLPYPIKEGKRSVQGSIRIFFQKVISKTLGQKFDYPILALAEVGDDKKVTYIKDAAVVKQRVAQAKETKKKIALYIHGIVGDTESLVATIKQPITGENEQQYSISSLYDLVLCFDYENLNTSIEQNAQYLKRRLVEVGLGANHGTQLHIIAHSMGGLISRWFIECEEGYEVVQLLIMLGTPNAGSPWPIVEQWITLALGIALNNLSVVPWSAKVLAGLMNLNPLAVALKQMNPNSDLLNSLAASEDPGVPYSIIAGNTSIIIPETQEPEEEKLRLLKRLMQKLFNKVAALPFLGEPNDIAVTVGSITSIPSGRSLPLHIQEVACDHMSYFSTDVGLKALLAALTQ</sequence>
<feature type="domain" description="DUF7379" evidence="2">
    <location>
        <begin position="891"/>
        <end position="1014"/>
    </location>
</feature>
<dbReference type="PANTHER" id="PTHR48104:SF30">
    <property type="entry name" value="METACASPASE-1"/>
    <property type="match status" value="1"/>
</dbReference>
<accession>A0A0C1NM33</accession>
<dbReference type="Pfam" id="PF24096">
    <property type="entry name" value="DUF7379"/>
    <property type="match status" value="1"/>
</dbReference>
<dbReference type="SUPFAM" id="SSF53474">
    <property type="entry name" value="alpha/beta-Hydrolases"/>
    <property type="match status" value="1"/>
</dbReference>
<evidence type="ECO:0000313" key="3">
    <source>
        <dbReference type="EMBL" id="KIE13881.1"/>
    </source>
</evidence>
<dbReference type="EMBL" id="JHEG02000001">
    <property type="protein sequence ID" value="KIE13881.1"/>
    <property type="molecule type" value="Genomic_DNA"/>
</dbReference>
<dbReference type="InterPro" id="IPR011600">
    <property type="entry name" value="Pept_C14_caspase"/>
</dbReference>
<evidence type="ECO:0000259" key="1">
    <source>
        <dbReference type="Pfam" id="PF00656"/>
    </source>
</evidence>
<protein>
    <submittedName>
        <fullName evidence="3">Caspase</fullName>
    </submittedName>
</protein>
<dbReference type="GO" id="GO:0006508">
    <property type="term" value="P:proteolysis"/>
    <property type="evidence" value="ECO:0007669"/>
    <property type="project" value="InterPro"/>
</dbReference>
<gene>
    <name evidence="3" type="ORF">DA73_0200445</name>
</gene>
<organism evidence="3">
    <name type="scientific">Tolypothrix bouteillei VB521301</name>
    <dbReference type="NCBI Taxonomy" id="1479485"/>
    <lineage>
        <taxon>Bacteria</taxon>
        <taxon>Bacillati</taxon>
        <taxon>Cyanobacteriota</taxon>
        <taxon>Cyanophyceae</taxon>
        <taxon>Nostocales</taxon>
        <taxon>Tolypothrichaceae</taxon>
        <taxon>Tolypothrix</taxon>
    </lineage>
</organism>
<dbReference type="InterPro" id="IPR050452">
    <property type="entry name" value="Metacaspase"/>
</dbReference>
<feature type="domain" description="Peptidase C14 caspase" evidence="1">
    <location>
        <begin position="8"/>
        <end position="274"/>
    </location>
</feature>